<dbReference type="Pfam" id="PF05811">
    <property type="entry name" value="DUF842"/>
    <property type="match status" value="1"/>
</dbReference>
<proteinExistence type="inferred from homology"/>
<gene>
    <name evidence="3" type="ORF">PECAL_3P08310</name>
</gene>
<comment type="caution">
    <text evidence="3">The sequence shown here is derived from an EMBL/GenBank/DDBJ whole genome shotgun (WGS) entry which is preliminary data.</text>
</comment>
<feature type="compositionally biased region" description="Low complexity" evidence="2">
    <location>
        <begin position="127"/>
        <end position="157"/>
    </location>
</feature>
<dbReference type="InterPro" id="IPR008560">
    <property type="entry name" value="DUF842_euk"/>
</dbReference>
<accession>A0A8J2SFF2</accession>
<dbReference type="Proteomes" id="UP000789595">
    <property type="component" value="Unassembled WGS sequence"/>
</dbReference>
<dbReference type="PANTHER" id="PTHR21096:SF0">
    <property type="entry name" value="PROTEIN FAM136A"/>
    <property type="match status" value="1"/>
</dbReference>
<evidence type="ECO:0000313" key="4">
    <source>
        <dbReference type="Proteomes" id="UP000789595"/>
    </source>
</evidence>
<feature type="region of interest" description="Disordered" evidence="2">
    <location>
        <begin position="124"/>
        <end position="157"/>
    </location>
</feature>
<protein>
    <submittedName>
        <fullName evidence="3">Uncharacterized protein</fullName>
    </submittedName>
</protein>
<organism evidence="3 4">
    <name type="scientific">Pelagomonas calceolata</name>
    <dbReference type="NCBI Taxonomy" id="35677"/>
    <lineage>
        <taxon>Eukaryota</taxon>
        <taxon>Sar</taxon>
        <taxon>Stramenopiles</taxon>
        <taxon>Ochrophyta</taxon>
        <taxon>Pelagophyceae</taxon>
        <taxon>Pelagomonadales</taxon>
        <taxon>Pelagomonadaceae</taxon>
        <taxon>Pelagomonas</taxon>
    </lineage>
</organism>
<dbReference type="PANTHER" id="PTHR21096">
    <property type="entry name" value="PROTEIN FAM136A"/>
    <property type="match status" value="1"/>
</dbReference>
<evidence type="ECO:0000256" key="1">
    <source>
        <dbReference type="ARBA" id="ARBA00009952"/>
    </source>
</evidence>
<sequence>MAQQVQAKQRELQSKLEAMLASVEDERLRPMRKQGFLAMAKCCDLSDPTAYQQCLQKAQLPEQRASQVVQGELNDFQSRLQRAIATCQDDVKDGSRAASDQISLRHRAEISRGSRRWRANGRITPQAATPTRTARRTSSTRASARSSTRTRACSATSRSASRRVYLVNIQV</sequence>
<evidence type="ECO:0000313" key="3">
    <source>
        <dbReference type="EMBL" id="CAH0370918.1"/>
    </source>
</evidence>
<reference evidence="3" key="1">
    <citation type="submission" date="2021-11" db="EMBL/GenBank/DDBJ databases">
        <authorList>
            <consortium name="Genoscope - CEA"/>
            <person name="William W."/>
        </authorList>
    </citation>
    <scope>NUCLEOTIDE SEQUENCE</scope>
</reference>
<evidence type="ECO:0000256" key="2">
    <source>
        <dbReference type="SAM" id="MobiDB-lite"/>
    </source>
</evidence>
<name>A0A8J2SFF2_9STRA</name>
<comment type="similarity">
    <text evidence="1">Belongs to the FAM136 family.</text>
</comment>
<keyword evidence="4" id="KW-1185">Reference proteome</keyword>
<dbReference type="EMBL" id="CAKKNE010000003">
    <property type="protein sequence ID" value="CAH0370918.1"/>
    <property type="molecule type" value="Genomic_DNA"/>
</dbReference>
<dbReference type="GO" id="GO:0005737">
    <property type="term" value="C:cytoplasm"/>
    <property type="evidence" value="ECO:0007669"/>
    <property type="project" value="TreeGrafter"/>
</dbReference>
<dbReference type="AlphaFoldDB" id="A0A8J2SFF2"/>
<dbReference type="OrthoDB" id="9975421at2759"/>